<sequence>TGLFIDDASPFIDGIHLHNEILVHIPQLQVD</sequence>
<dbReference type="AlphaFoldDB" id="A0A820JHL8"/>
<reference evidence="1" key="1">
    <citation type="submission" date="2021-02" db="EMBL/GenBank/DDBJ databases">
        <authorList>
            <person name="Nowell W R."/>
        </authorList>
    </citation>
    <scope>NUCLEOTIDE SEQUENCE</scope>
</reference>
<organism evidence="1 2">
    <name type="scientific">Rotaria sordida</name>
    <dbReference type="NCBI Taxonomy" id="392033"/>
    <lineage>
        <taxon>Eukaryota</taxon>
        <taxon>Metazoa</taxon>
        <taxon>Spiralia</taxon>
        <taxon>Gnathifera</taxon>
        <taxon>Rotifera</taxon>
        <taxon>Eurotatoria</taxon>
        <taxon>Bdelloidea</taxon>
        <taxon>Philodinida</taxon>
        <taxon>Philodinidae</taxon>
        <taxon>Rotaria</taxon>
    </lineage>
</organism>
<dbReference type="Proteomes" id="UP000663836">
    <property type="component" value="Unassembled WGS sequence"/>
</dbReference>
<gene>
    <name evidence="1" type="ORF">JBS370_LOCUS41141</name>
</gene>
<protein>
    <submittedName>
        <fullName evidence="1">Uncharacterized protein</fullName>
    </submittedName>
</protein>
<feature type="non-terminal residue" evidence="1">
    <location>
        <position position="1"/>
    </location>
</feature>
<proteinExistence type="predicted"/>
<comment type="caution">
    <text evidence="1">The sequence shown here is derived from an EMBL/GenBank/DDBJ whole genome shotgun (WGS) entry which is preliminary data.</text>
</comment>
<evidence type="ECO:0000313" key="1">
    <source>
        <dbReference type="EMBL" id="CAF4324958.1"/>
    </source>
</evidence>
<evidence type="ECO:0000313" key="2">
    <source>
        <dbReference type="Proteomes" id="UP000663836"/>
    </source>
</evidence>
<accession>A0A820JHL8</accession>
<dbReference type="EMBL" id="CAJOBD010042693">
    <property type="protein sequence ID" value="CAF4324958.1"/>
    <property type="molecule type" value="Genomic_DNA"/>
</dbReference>
<name>A0A820JHL8_9BILA</name>